<gene>
    <name evidence="1" type="ORF">METZ01_LOCUS88655</name>
</gene>
<proteinExistence type="predicted"/>
<dbReference type="AlphaFoldDB" id="A0A381V721"/>
<feature type="non-terminal residue" evidence="1">
    <location>
        <position position="1"/>
    </location>
</feature>
<dbReference type="EMBL" id="UINC01007948">
    <property type="protein sequence ID" value="SVA35801.1"/>
    <property type="molecule type" value="Genomic_DNA"/>
</dbReference>
<reference evidence="1" key="1">
    <citation type="submission" date="2018-05" db="EMBL/GenBank/DDBJ databases">
        <authorList>
            <person name="Lanie J.A."/>
            <person name="Ng W.-L."/>
            <person name="Kazmierczak K.M."/>
            <person name="Andrzejewski T.M."/>
            <person name="Davidsen T.M."/>
            <person name="Wayne K.J."/>
            <person name="Tettelin H."/>
            <person name="Glass J.I."/>
            <person name="Rusch D."/>
            <person name="Podicherti R."/>
            <person name="Tsui H.-C.T."/>
            <person name="Winkler M.E."/>
        </authorList>
    </citation>
    <scope>NUCLEOTIDE SEQUENCE</scope>
</reference>
<sequence>YLVVLLLALYFFLQIELNIITSKMVDYNGVSKF</sequence>
<name>A0A381V721_9ZZZZ</name>
<protein>
    <submittedName>
        <fullName evidence="1">Uncharacterized protein</fullName>
    </submittedName>
</protein>
<evidence type="ECO:0000313" key="1">
    <source>
        <dbReference type="EMBL" id="SVA35801.1"/>
    </source>
</evidence>
<accession>A0A381V721</accession>
<organism evidence="1">
    <name type="scientific">marine metagenome</name>
    <dbReference type="NCBI Taxonomy" id="408172"/>
    <lineage>
        <taxon>unclassified sequences</taxon>
        <taxon>metagenomes</taxon>
        <taxon>ecological metagenomes</taxon>
    </lineage>
</organism>